<accession>A0AAW2WVW2</accession>
<dbReference type="AlphaFoldDB" id="A0AAW2WVW2"/>
<proteinExistence type="predicted"/>
<dbReference type="PANTHER" id="PTHR48475">
    <property type="entry name" value="RIBONUCLEASE H"/>
    <property type="match status" value="1"/>
</dbReference>
<dbReference type="EMBL" id="JACGWN010000006">
    <property type="protein sequence ID" value="KAL0445563.1"/>
    <property type="molecule type" value="Genomic_DNA"/>
</dbReference>
<sequence>MTKPVLSDRLARWYLQLQQFEITYVPQKAIKGQVLADFLADHPMPAEWELSDDLPDEDILMVEIIPPGRCISMEPPIKREPVLELYLLHLKEKYCLTPLH</sequence>
<name>A0AAW2WVW2_9LAMI</name>
<reference evidence="1" key="1">
    <citation type="submission" date="2020-06" db="EMBL/GenBank/DDBJ databases">
        <authorList>
            <person name="Li T."/>
            <person name="Hu X."/>
            <person name="Zhang T."/>
            <person name="Song X."/>
            <person name="Zhang H."/>
            <person name="Dai N."/>
            <person name="Sheng W."/>
            <person name="Hou X."/>
            <person name="Wei L."/>
        </authorList>
    </citation>
    <scope>NUCLEOTIDE SEQUENCE</scope>
    <source>
        <strain evidence="1">KEN1</strain>
        <tissue evidence="1">Leaf</tissue>
    </source>
</reference>
<reference evidence="1" key="2">
    <citation type="journal article" date="2024" name="Plant">
        <title>Genomic evolution and insights into agronomic trait innovations of Sesamum species.</title>
        <authorList>
            <person name="Miao H."/>
            <person name="Wang L."/>
            <person name="Qu L."/>
            <person name="Liu H."/>
            <person name="Sun Y."/>
            <person name="Le M."/>
            <person name="Wang Q."/>
            <person name="Wei S."/>
            <person name="Zheng Y."/>
            <person name="Lin W."/>
            <person name="Duan Y."/>
            <person name="Cao H."/>
            <person name="Xiong S."/>
            <person name="Wang X."/>
            <person name="Wei L."/>
            <person name="Li C."/>
            <person name="Ma Q."/>
            <person name="Ju M."/>
            <person name="Zhao R."/>
            <person name="Li G."/>
            <person name="Mu C."/>
            <person name="Tian Q."/>
            <person name="Mei H."/>
            <person name="Zhang T."/>
            <person name="Gao T."/>
            <person name="Zhang H."/>
        </authorList>
    </citation>
    <scope>NUCLEOTIDE SEQUENCE</scope>
    <source>
        <strain evidence="1">KEN1</strain>
    </source>
</reference>
<evidence type="ECO:0000313" key="1">
    <source>
        <dbReference type="EMBL" id="KAL0445563.1"/>
    </source>
</evidence>
<organism evidence="1">
    <name type="scientific">Sesamum latifolium</name>
    <dbReference type="NCBI Taxonomy" id="2727402"/>
    <lineage>
        <taxon>Eukaryota</taxon>
        <taxon>Viridiplantae</taxon>
        <taxon>Streptophyta</taxon>
        <taxon>Embryophyta</taxon>
        <taxon>Tracheophyta</taxon>
        <taxon>Spermatophyta</taxon>
        <taxon>Magnoliopsida</taxon>
        <taxon>eudicotyledons</taxon>
        <taxon>Gunneridae</taxon>
        <taxon>Pentapetalae</taxon>
        <taxon>asterids</taxon>
        <taxon>lamiids</taxon>
        <taxon>Lamiales</taxon>
        <taxon>Pedaliaceae</taxon>
        <taxon>Sesamum</taxon>
    </lineage>
</organism>
<dbReference type="PANTHER" id="PTHR48475:SF1">
    <property type="entry name" value="RNASE H TYPE-1 DOMAIN-CONTAINING PROTEIN"/>
    <property type="match status" value="1"/>
</dbReference>
<comment type="caution">
    <text evidence="1">The sequence shown here is derived from an EMBL/GenBank/DDBJ whole genome shotgun (WGS) entry which is preliminary data.</text>
</comment>
<gene>
    <name evidence="1" type="ORF">Slati_1684200</name>
</gene>
<protein>
    <submittedName>
        <fullName evidence="1">Uncharacterized protein</fullName>
    </submittedName>
</protein>